<reference evidence="2 3" key="1">
    <citation type="submission" date="2016-10" db="EMBL/GenBank/DDBJ databases">
        <authorList>
            <person name="de Groot N.N."/>
        </authorList>
    </citation>
    <scope>NUCLEOTIDE SEQUENCE [LARGE SCALE GENOMIC DNA]</scope>
    <source>
        <strain evidence="2 3">DSM 12271</strain>
    </source>
</reference>
<sequence length="181" mass="21439">MYLFTLESIIVGLSCLFTLSFLLTYLNNKKFHSKKCWIEEFSFNYIFTIIYCIMYILLFFISYKTIMLKYPLNFNCCLCWLLAICFLQGFDKSTERLVITEDGISLKTSFLGINKNCFVEWRSICSYTLYSDNYHVLKILYNNYDDEDYLTNEASFVISKKDIPKIQNTLNLFISSNNFSI</sequence>
<dbReference type="Proteomes" id="UP000198619">
    <property type="component" value="Unassembled WGS sequence"/>
</dbReference>
<organism evidence="2 3">
    <name type="scientific">Clostridium frigidicarnis</name>
    <dbReference type="NCBI Taxonomy" id="84698"/>
    <lineage>
        <taxon>Bacteria</taxon>
        <taxon>Bacillati</taxon>
        <taxon>Bacillota</taxon>
        <taxon>Clostridia</taxon>
        <taxon>Eubacteriales</taxon>
        <taxon>Clostridiaceae</taxon>
        <taxon>Clostridium</taxon>
    </lineage>
</organism>
<keyword evidence="1" id="KW-0472">Membrane</keyword>
<feature type="transmembrane region" description="Helical" evidence="1">
    <location>
        <begin position="45"/>
        <end position="66"/>
    </location>
</feature>
<evidence type="ECO:0000313" key="3">
    <source>
        <dbReference type="Proteomes" id="UP000198619"/>
    </source>
</evidence>
<evidence type="ECO:0000313" key="2">
    <source>
        <dbReference type="EMBL" id="SFB15231.1"/>
    </source>
</evidence>
<accession>A0A1I0YPU2</accession>
<keyword evidence="1" id="KW-1133">Transmembrane helix</keyword>
<dbReference type="AlphaFoldDB" id="A0A1I0YPU2"/>
<keyword evidence="3" id="KW-1185">Reference proteome</keyword>
<name>A0A1I0YPU2_9CLOT</name>
<keyword evidence="1" id="KW-0812">Transmembrane</keyword>
<protein>
    <submittedName>
        <fullName evidence="2">Uncharacterized protein</fullName>
    </submittedName>
</protein>
<feature type="transmembrane region" description="Helical" evidence="1">
    <location>
        <begin position="6"/>
        <end position="25"/>
    </location>
</feature>
<gene>
    <name evidence="2" type="ORF">SAMN04488528_101466</name>
</gene>
<dbReference type="EMBL" id="FOKI01000014">
    <property type="protein sequence ID" value="SFB15231.1"/>
    <property type="molecule type" value="Genomic_DNA"/>
</dbReference>
<proteinExistence type="predicted"/>
<evidence type="ECO:0000256" key="1">
    <source>
        <dbReference type="SAM" id="Phobius"/>
    </source>
</evidence>